<dbReference type="InterPro" id="IPR007740">
    <property type="entry name" value="Ribosomal_mL49"/>
</dbReference>
<dbReference type="PANTHER" id="PTHR13477">
    <property type="entry name" value="MITOCHONDRIAL 39S RIBOSOMAL PROTEIN L49"/>
    <property type="match status" value="1"/>
</dbReference>
<dbReference type="GO" id="GO:0006412">
    <property type="term" value="P:translation"/>
    <property type="evidence" value="ECO:0007669"/>
    <property type="project" value="InterPro"/>
</dbReference>
<evidence type="ECO:0000313" key="9">
    <source>
        <dbReference type="Proteomes" id="UP001445076"/>
    </source>
</evidence>
<evidence type="ECO:0000256" key="4">
    <source>
        <dbReference type="ARBA" id="ARBA00023128"/>
    </source>
</evidence>
<comment type="subcellular location">
    <subcellularLocation>
        <location evidence="1">Mitochondrion</location>
    </subcellularLocation>
</comment>
<evidence type="ECO:0000256" key="3">
    <source>
        <dbReference type="ARBA" id="ARBA00022980"/>
    </source>
</evidence>
<keyword evidence="5" id="KW-0687">Ribonucleoprotein</keyword>
<dbReference type="GO" id="GO:0003735">
    <property type="term" value="F:structural constituent of ribosome"/>
    <property type="evidence" value="ECO:0007669"/>
    <property type="project" value="InterPro"/>
</dbReference>
<evidence type="ECO:0000256" key="1">
    <source>
        <dbReference type="ARBA" id="ARBA00004173"/>
    </source>
</evidence>
<evidence type="ECO:0000256" key="6">
    <source>
        <dbReference type="ARBA" id="ARBA00035191"/>
    </source>
</evidence>
<proteinExistence type="inferred from homology"/>
<evidence type="ECO:0000256" key="7">
    <source>
        <dbReference type="ARBA" id="ARBA00035545"/>
    </source>
</evidence>
<keyword evidence="9" id="KW-1185">Reference proteome</keyword>
<keyword evidence="4" id="KW-0496">Mitochondrion</keyword>
<dbReference type="PANTHER" id="PTHR13477:SF0">
    <property type="entry name" value="LARGE RIBOSOMAL SUBUNIT PROTEIN ML49"/>
    <property type="match status" value="1"/>
</dbReference>
<dbReference type="EMBL" id="JARKIK010000077">
    <property type="protein sequence ID" value="KAK8727068.1"/>
    <property type="molecule type" value="Genomic_DNA"/>
</dbReference>
<sequence length="199" mass="22472">MALKPCVRQLGGVAQVWRCVSRSIAHQTYRITAGNTCHDINDAQKAAGPTSARLPRLRHTIPESYEKVEVSTAEWSYVERLLPLKSIPKPTGNPGEVMPSGWVVPSAKPGDYPYFVPRSANHMLPVYLLHKPILSKHVTSVKHVQGDIFALSEELREHLTQLLPSRKIINMRVHEPHQMIQIKGQFVTELKEFLLKKGF</sequence>
<dbReference type="FunFam" id="3.30.780.10:FF:000009">
    <property type="entry name" value="39S ribosomal protein L49, mitochondrial"/>
    <property type="match status" value="1"/>
</dbReference>
<comment type="caution">
    <text evidence="8">The sequence shown here is derived from an EMBL/GenBank/DDBJ whole genome shotgun (WGS) entry which is preliminary data.</text>
</comment>
<name>A0AAW0WH93_CHEQU</name>
<dbReference type="AlphaFoldDB" id="A0AAW0WH93"/>
<accession>A0AAW0WH93</accession>
<dbReference type="Pfam" id="PF05046">
    <property type="entry name" value="Img2"/>
    <property type="match status" value="1"/>
</dbReference>
<keyword evidence="3" id="KW-0689">Ribosomal protein</keyword>
<protein>
    <recommendedName>
        <fullName evidence="6">Large ribosomal subunit protein mL49</fullName>
    </recommendedName>
    <alternativeName>
        <fullName evidence="7">39S ribosomal protein L49, mitochondrial</fullName>
    </alternativeName>
</protein>
<dbReference type="GO" id="GO:0005762">
    <property type="term" value="C:mitochondrial large ribosomal subunit"/>
    <property type="evidence" value="ECO:0007669"/>
    <property type="project" value="TreeGrafter"/>
</dbReference>
<gene>
    <name evidence="8" type="ORF">OTU49_009922</name>
</gene>
<evidence type="ECO:0000313" key="8">
    <source>
        <dbReference type="EMBL" id="KAK8727068.1"/>
    </source>
</evidence>
<dbReference type="Proteomes" id="UP001445076">
    <property type="component" value="Unassembled WGS sequence"/>
</dbReference>
<evidence type="ECO:0000256" key="2">
    <source>
        <dbReference type="ARBA" id="ARBA00005677"/>
    </source>
</evidence>
<dbReference type="Gene3D" id="3.30.780.10">
    <property type="entry name" value="SUI1-like domain"/>
    <property type="match status" value="1"/>
</dbReference>
<reference evidence="8 9" key="1">
    <citation type="journal article" date="2024" name="BMC Genomics">
        <title>Genome assembly of redclaw crayfish (Cherax quadricarinatus) provides insights into its immune adaptation and hypoxia tolerance.</title>
        <authorList>
            <person name="Liu Z."/>
            <person name="Zheng J."/>
            <person name="Li H."/>
            <person name="Fang K."/>
            <person name="Wang S."/>
            <person name="He J."/>
            <person name="Zhou D."/>
            <person name="Weng S."/>
            <person name="Chi M."/>
            <person name="Gu Z."/>
            <person name="He J."/>
            <person name="Li F."/>
            <person name="Wang M."/>
        </authorList>
    </citation>
    <scope>NUCLEOTIDE SEQUENCE [LARGE SCALE GENOMIC DNA]</scope>
    <source>
        <strain evidence="8">ZL_2023a</strain>
    </source>
</reference>
<organism evidence="8 9">
    <name type="scientific">Cherax quadricarinatus</name>
    <name type="common">Australian red claw crayfish</name>
    <dbReference type="NCBI Taxonomy" id="27406"/>
    <lineage>
        <taxon>Eukaryota</taxon>
        <taxon>Metazoa</taxon>
        <taxon>Ecdysozoa</taxon>
        <taxon>Arthropoda</taxon>
        <taxon>Crustacea</taxon>
        <taxon>Multicrustacea</taxon>
        <taxon>Malacostraca</taxon>
        <taxon>Eumalacostraca</taxon>
        <taxon>Eucarida</taxon>
        <taxon>Decapoda</taxon>
        <taxon>Pleocyemata</taxon>
        <taxon>Astacidea</taxon>
        <taxon>Parastacoidea</taxon>
        <taxon>Parastacidae</taxon>
        <taxon>Cherax</taxon>
    </lineage>
</organism>
<evidence type="ECO:0000256" key="5">
    <source>
        <dbReference type="ARBA" id="ARBA00023274"/>
    </source>
</evidence>
<comment type="similarity">
    <text evidence="2">Belongs to the mitochondrion-specific ribosomal protein mL49 family.</text>
</comment>